<feature type="domain" description="YdhG-like" evidence="1">
    <location>
        <begin position="17"/>
        <end position="107"/>
    </location>
</feature>
<dbReference type="InterPro" id="IPR014922">
    <property type="entry name" value="YdhG-like"/>
</dbReference>
<reference evidence="2" key="1">
    <citation type="submission" date="2020-08" db="EMBL/GenBank/DDBJ databases">
        <title>Genome public.</title>
        <authorList>
            <person name="Liu C."/>
            <person name="Sun Q."/>
        </authorList>
    </citation>
    <scope>NUCLEOTIDE SEQUENCE</scope>
    <source>
        <strain evidence="2">NSJ-54</strain>
    </source>
</reference>
<dbReference type="Proteomes" id="UP000660861">
    <property type="component" value="Unassembled WGS sequence"/>
</dbReference>
<proteinExistence type="predicted"/>
<dbReference type="SUPFAM" id="SSF159888">
    <property type="entry name" value="YdhG-like"/>
    <property type="match status" value="1"/>
</dbReference>
<accession>A0A926IB09</accession>
<organism evidence="2 3">
    <name type="scientific">Zongyangia hominis</name>
    <dbReference type="NCBI Taxonomy" id="2763677"/>
    <lineage>
        <taxon>Bacteria</taxon>
        <taxon>Bacillati</taxon>
        <taxon>Bacillota</taxon>
        <taxon>Clostridia</taxon>
        <taxon>Eubacteriales</taxon>
        <taxon>Oscillospiraceae</taxon>
        <taxon>Zongyangia</taxon>
    </lineage>
</organism>
<dbReference type="Gene3D" id="3.90.1150.200">
    <property type="match status" value="1"/>
</dbReference>
<evidence type="ECO:0000313" key="3">
    <source>
        <dbReference type="Proteomes" id="UP000660861"/>
    </source>
</evidence>
<comment type="caution">
    <text evidence="2">The sequence shown here is derived from an EMBL/GenBank/DDBJ whole genome shotgun (WGS) entry which is preliminary data.</text>
</comment>
<sequence>MGVFAEYLAQIENSKCRDRTAEVLDWVGLTFPDLEPRIAWNQPMFTDHGTFIIGFSVSAKHLAVSPERAGMEHFRQEITQAGYGQSKMLFRIPWDKEVDYPLLHRIIVCNRVEKADCKTFWRNSI</sequence>
<dbReference type="Pfam" id="PF08818">
    <property type="entry name" value="DUF1801"/>
    <property type="match status" value="1"/>
</dbReference>
<keyword evidence="3" id="KW-1185">Reference proteome</keyword>
<name>A0A926IB09_9FIRM</name>
<dbReference type="EMBL" id="JACRTC010000005">
    <property type="protein sequence ID" value="MBC8570751.1"/>
    <property type="molecule type" value="Genomic_DNA"/>
</dbReference>
<protein>
    <submittedName>
        <fullName evidence="2">Iron chaperone</fullName>
    </submittedName>
</protein>
<dbReference type="AlphaFoldDB" id="A0A926IB09"/>
<evidence type="ECO:0000313" key="2">
    <source>
        <dbReference type="EMBL" id="MBC8570751.1"/>
    </source>
</evidence>
<dbReference type="RefSeq" id="WP_262397846.1">
    <property type="nucleotide sequence ID" value="NZ_JACRTC010000005.1"/>
</dbReference>
<gene>
    <name evidence="2" type="ORF">H8709_07915</name>
</gene>
<evidence type="ECO:0000259" key="1">
    <source>
        <dbReference type="Pfam" id="PF08818"/>
    </source>
</evidence>